<keyword evidence="3" id="KW-0408">Iron</keyword>
<dbReference type="Gene3D" id="2.40.40.20">
    <property type="match status" value="1"/>
</dbReference>
<keyword evidence="2" id="KW-0479">Metal-binding</keyword>
<dbReference type="SMART" id="SM00926">
    <property type="entry name" value="Molybdop_Fe4S4"/>
    <property type="match status" value="1"/>
</dbReference>
<proteinExistence type="inferred from homology"/>
<dbReference type="Gene3D" id="3.40.228.10">
    <property type="entry name" value="Dimethylsulfoxide Reductase, domain 2"/>
    <property type="match status" value="1"/>
</dbReference>
<reference evidence="6" key="2">
    <citation type="submission" date="2020-09" db="EMBL/GenBank/DDBJ databases">
        <authorList>
            <person name="Sun Q."/>
            <person name="Kim S."/>
        </authorList>
    </citation>
    <scope>NUCLEOTIDE SEQUENCE</scope>
    <source>
        <strain evidence="6">KCTC 32255</strain>
    </source>
</reference>
<evidence type="ECO:0000256" key="1">
    <source>
        <dbReference type="ARBA" id="ARBA00010312"/>
    </source>
</evidence>
<dbReference type="GO" id="GO:0016491">
    <property type="term" value="F:oxidoreductase activity"/>
    <property type="evidence" value="ECO:0007669"/>
    <property type="project" value="InterPro"/>
</dbReference>
<dbReference type="Pfam" id="PF04879">
    <property type="entry name" value="Molybdop_Fe4S4"/>
    <property type="match status" value="1"/>
</dbReference>
<dbReference type="Gene3D" id="2.20.25.90">
    <property type="entry name" value="ADC-like domains"/>
    <property type="match status" value="1"/>
</dbReference>
<evidence type="ECO:0000313" key="7">
    <source>
        <dbReference type="Proteomes" id="UP000648075"/>
    </source>
</evidence>
<accession>A0A918UKA1</accession>
<evidence type="ECO:0000313" key="6">
    <source>
        <dbReference type="EMBL" id="GGZ16474.1"/>
    </source>
</evidence>
<dbReference type="InterPro" id="IPR006963">
    <property type="entry name" value="Mopterin_OxRdtase_4Fe-4S_dom"/>
</dbReference>
<protein>
    <submittedName>
        <fullName evidence="6">Oxidoreductase</fullName>
    </submittedName>
</protein>
<dbReference type="InterPro" id="IPR050612">
    <property type="entry name" value="Prok_Mopterin_Oxidored"/>
</dbReference>
<organism evidence="6 7">
    <name type="scientific">Novosphingobium colocasiae</name>
    <dbReference type="NCBI Taxonomy" id="1256513"/>
    <lineage>
        <taxon>Bacteria</taxon>
        <taxon>Pseudomonadati</taxon>
        <taxon>Pseudomonadota</taxon>
        <taxon>Alphaproteobacteria</taxon>
        <taxon>Sphingomonadales</taxon>
        <taxon>Sphingomonadaceae</taxon>
        <taxon>Novosphingobium</taxon>
    </lineage>
</organism>
<gene>
    <name evidence="6" type="ORF">GCM10011614_34040</name>
</gene>
<dbReference type="InterPro" id="IPR006657">
    <property type="entry name" value="MoPterin_dinucl-bd_dom"/>
</dbReference>
<evidence type="ECO:0000256" key="2">
    <source>
        <dbReference type="ARBA" id="ARBA00022723"/>
    </source>
</evidence>
<dbReference type="RefSeq" id="WP_189622489.1">
    <property type="nucleotide sequence ID" value="NZ_BMZA01000028.1"/>
</dbReference>
<dbReference type="InterPro" id="IPR009010">
    <property type="entry name" value="Asp_de-COase-like_dom_sf"/>
</dbReference>
<dbReference type="AlphaFoldDB" id="A0A918UKA1"/>
<keyword evidence="7" id="KW-1185">Reference proteome</keyword>
<dbReference type="PANTHER" id="PTHR43742:SF6">
    <property type="entry name" value="OXIDOREDUCTASE YYAE-RELATED"/>
    <property type="match status" value="1"/>
</dbReference>
<comment type="caution">
    <text evidence="6">The sequence shown here is derived from an EMBL/GenBank/DDBJ whole genome shotgun (WGS) entry which is preliminary data.</text>
</comment>
<dbReference type="GO" id="GO:0051536">
    <property type="term" value="F:iron-sulfur cluster binding"/>
    <property type="evidence" value="ECO:0007669"/>
    <property type="project" value="UniProtKB-KW"/>
</dbReference>
<feature type="domain" description="4Fe-4S Mo/W bis-MGD-type" evidence="5">
    <location>
        <begin position="2"/>
        <end position="58"/>
    </location>
</feature>
<keyword evidence="4" id="KW-0411">Iron-sulfur</keyword>
<comment type="similarity">
    <text evidence="1">Belongs to the prokaryotic molybdopterin-containing oxidoreductase family.</text>
</comment>
<dbReference type="PANTHER" id="PTHR43742">
    <property type="entry name" value="TRIMETHYLAMINE-N-OXIDE REDUCTASE"/>
    <property type="match status" value="1"/>
</dbReference>
<dbReference type="EMBL" id="BMZA01000028">
    <property type="protein sequence ID" value="GGZ16474.1"/>
    <property type="molecule type" value="Genomic_DNA"/>
</dbReference>
<reference evidence="6" key="1">
    <citation type="journal article" date="2014" name="Int. J. Syst. Evol. Microbiol.">
        <title>Complete genome sequence of Corynebacterium casei LMG S-19264T (=DSM 44701T), isolated from a smear-ripened cheese.</title>
        <authorList>
            <consortium name="US DOE Joint Genome Institute (JGI-PGF)"/>
            <person name="Walter F."/>
            <person name="Albersmeier A."/>
            <person name="Kalinowski J."/>
            <person name="Ruckert C."/>
        </authorList>
    </citation>
    <scope>NUCLEOTIDE SEQUENCE</scope>
    <source>
        <strain evidence="6">KCTC 32255</strain>
    </source>
</reference>
<dbReference type="SUPFAM" id="SSF53706">
    <property type="entry name" value="Formate dehydrogenase/DMSO reductase, domains 1-3"/>
    <property type="match status" value="1"/>
</dbReference>
<evidence type="ECO:0000256" key="4">
    <source>
        <dbReference type="ARBA" id="ARBA00023014"/>
    </source>
</evidence>
<sequence>MTQIAQTFCRLCAAYCPIEVELANGRPVKVMGDRSAPLYGGYTCVKGRALPKIHLNPSRLRYSVKRDASGEHRPIATARAIDEIADKISDIIARHGPRSVALYLGNPTLMYPGTAAVGVAFMTAIGSPMLFSSQSIDQPGLVVSQALHGSWHAGRIAAADADAFLIAGGNPVISKQYLSQNPARKLKDRVNDGVKLIVIDPRRTETARRAHVHLQVKPGEDAVVLAGLVRLLIENGKIDESFVAENVVGLADLARALRPFTPEAVAARASIDAEQLREAAAILGNARRAYIGGGTGISMSGHGNLSFYLLLCLQSIRGFWPRAGDDVAGPSVLMPPVERKAQPVGPTPANFGETLRVRGLRQSNAGMPTGGLPEEILTPGEGQVRALICLGNPLACWPDSELALRAMGSLELLITPNVEISATSKLAHYVIATRHVLETPATTQFIEGAKMIHYGYGWDAPYAQYTPALLEPPAGSDLVEDWQIFYRIAKRMNVPLAFCSGTGLSMSKDGAAQRDIDMDVEPTTEQLFDIICANSAVPLAEVRSHLSGKIYEEAQREIAPRNPDCEDRLDVANPDMLDQLASIADDLGAAPCSNDFPFMLIPRRADDVVNSTFRYVPGMHKTAYNPAFLHPDDMSAIHVEGGQLIEISSRYGSVIGVAEADRDLRRGVLSMTHGFGARPGDPDDPRSSGTNINRLLRLDRDFDRITGMPRMSAVPVAIKAIGVA</sequence>
<dbReference type="PROSITE" id="PS51669">
    <property type="entry name" value="4FE4S_MOW_BIS_MGD"/>
    <property type="match status" value="1"/>
</dbReference>
<dbReference type="Pfam" id="PF00384">
    <property type="entry name" value="Molybdopterin"/>
    <property type="match status" value="1"/>
</dbReference>
<dbReference type="Gene3D" id="3.40.50.740">
    <property type="match status" value="1"/>
</dbReference>
<dbReference type="GO" id="GO:0046872">
    <property type="term" value="F:metal ion binding"/>
    <property type="evidence" value="ECO:0007669"/>
    <property type="project" value="UniProtKB-KW"/>
</dbReference>
<evidence type="ECO:0000259" key="5">
    <source>
        <dbReference type="PROSITE" id="PS51669"/>
    </source>
</evidence>
<name>A0A918UKA1_9SPHN</name>
<dbReference type="GO" id="GO:0043546">
    <property type="term" value="F:molybdopterin cofactor binding"/>
    <property type="evidence" value="ECO:0007669"/>
    <property type="project" value="InterPro"/>
</dbReference>
<dbReference type="SUPFAM" id="SSF50692">
    <property type="entry name" value="ADC-like"/>
    <property type="match status" value="1"/>
</dbReference>
<evidence type="ECO:0000256" key="3">
    <source>
        <dbReference type="ARBA" id="ARBA00023004"/>
    </source>
</evidence>
<dbReference type="Pfam" id="PF01568">
    <property type="entry name" value="Molydop_binding"/>
    <property type="match status" value="1"/>
</dbReference>
<dbReference type="InterPro" id="IPR006656">
    <property type="entry name" value="Mopterin_OxRdtase"/>
</dbReference>
<dbReference type="Proteomes" id="UP000648075">
    <property type="component" value="Unassembled WGS sequence"/>
</dbReference>